<dbReference type="InterPro" id="IPR002586">
    <property type="entry name" value="CobQ/CobB/MinD/ParA_Nub-bd_dom"/>
</dbReference>
<dbReference type="EMBL" id="JAANXD010000080">
    <property type="protein sequence ID" value="MBS1259096.1"/>
    <property type="molecule type" value="Genomic_DNA"/>
</dbReference>
<evidence type="ECO:0000313" key="3">
    <source>
        <dbReference type="Proteomes" id="UP000722750"/>
    </source>
</evidence>
<proteinExistence type="predicted"/>
<organism evidence="2 3">
    <name type="scientific">Candidatus Scalindua arabica</name>
    <dbReference type="NCBI Taxonomy" id="1127984"/>
    <lineage>
        <taxon>Bacteria</taxon>
        <taxon>Pseudomonadati</taxon>
        <taxon>Planctomycetota</taxon>
        <taxon>Candidatus Brocadiia</taxon>
        <taxon>Candidatus Brocadiales</taxon>
        <taxon>Candidatus Scalinduaceae</taxon>
        <taxon>Candidatus Scalindua</taxon>
    </lineage>
</organism>
<protein>
    <recommendedName>
        <fullName evidence="1">CobQ/CobB/MinD/ParA nucleotide binding domain-containing protein</fullName>
    </recommendedName>
</protein>
<dbReference type="Proteomes" id="UP000722750">
    <property type="component" value="Unassembled WGS sequence"/>
</dbReference>
<sequence length="212" mass="22943">MKIITLLAQKGGTGKTTLSIHLAVIAAAASKKTVIADIDPQQSAMFWRKRRQLEDPQVIGMTASNLNQTIFDLKNKNTDLLVIDTAPHSESDSIIAANAADIILIPSRPAILDLEAIGASVNIVKKAETKGVIVLNGCPFPGWFGETAIVTEARDALTVYGLPVAPVSLANRVAFSHSLIDGRAVTEFDQKGKAASEMEGLYRWINEEYMLW</sequence>
<dbReference type="CDD" id="cd02042">
    <property type="entry name" value="ParAB_family"/>
    <property type="match status" value="1"/>
</dbReference>
<name>A0A942A3D9_9BACT</name>
<comment type="caution">
    <text evidence="2">The sequence shown here is derived from an EMBL/GenBank/DDBJ whole genome shotgun (WGS) entry which is preliminary data.</text>
</comment>
<evidence type="ECO:0000259" key="1">
    <source>
        <dbReference type="Pfam" id="PF01656"/>
    </source>
</evidence>
<reference evidence="2" key="1">
    <citation type="journal article" date="2021" name="ISME J.">
        <title>Fine-scale metabolic discontinuity in a stratified prokaryote microbiome of a Red Sea deep halocline.</title>
        <authorList>
            <person name="Michoud G."/>
            <person name="Ngugi D.K."/>
            <person name="Barozzi A."/>
            <person name="Merlino G."/>
            <person name="Calleja M.L."/>
            <person name="Delgado-Huertas A."/>
            <person name="Moran X.A.G."/>
            <person name="Daffonchio D."/>
        </authorList>
    </citation>
    <scope>NUCLEOTIDE SEQUENCE</scope>
    <source>
        <strain evidence="2">SuakinDeep_MAG55_1</strain>
    </source>
</reference>
<dbReference type="SUPFAM" id="SSF52540">
    <property type="entry name" value="P-loop containing nucleoside triphosphate hydrolases"/>
    <property type="match status" value="1"/>
</dbReference>
<dbReference type="AlphaFoldDB" id="A0A942A3D9"/>
<dbReference type="PANTHER" id="PTHR13696:SF96">
    <property type="entry name" value="COBQ_COBB_MIND_PARA NUCLEOTIDE BINDING DOMAIN-CONTAINING PROTEIN"/>
    <property type="match status" value="1"/>
</dbReference>
<dbReference type="InterPro" id="IPR050678">
    <property type="entry name" value="DNA_Partitioning_ATPase"/>
</dbReference>
<accession>A0A942A3D9</accession>
<dbReference type="Pfam" id="PF01656">
    <property type="entry name" value="CbiA"/>
    <property type="match status" value="1"/>
</dbReference>
<dbReference type="Gene3D" id="3.40.50.300">
    <property type="entry name" value="P-loop containing nucleotide triphosphate hydrolases"/>
    <property type="match status" value="1"/>
</dbReference>
<feature type="domain" description="CobQ/CobB/MinD/ParA nucleotide binding" evidence="1">
    <location>
        <begin position="4"/>
        <end position="88"/>
    </location>
</feature>
<dbReference type="PIRSF" id="PIRSF009320">
    <property type="entry name" value="Nuc_binding_HP_1000"/>
    <property type="match status" value="1"/>
</dbReference>
<dbReference type="PANTHER" id="PTHR13696">
    <property type="entry name" value="P-LOOP CONTAINING NUCLEOSIDE TRIPHOSPHATE HYDROLASE"/>
    <property type="match status" value="1"/>
</dbReference>
<dbReference type="InterPro" id="IPR027417">
    <property type="entry name" value="P-loop_NTPase"/>
</dbReference>
<gene>
    <name evidence="2" type="ORF">MAG551_02162</name>
</gene>
<evidence type="ECO:0000313" key="2">
    <source>
        <dbReference type="EMBL" id="MBS1259096.1"/>
    </source>
</evidence>